<evidence type="ECO:0000313" key="14">
    <source>
        <dbReference type="Proteomes" id="UP000663856"/>
    </source>
</evidence>
<keyword evidence="6 9" id="KW-0472">Membrane</keyword>
<feature type="transmembrane region" description="Helical" evidence="9">
    <location>
        <begin position="811"/>
        <end position="830"/>
    </location>
</feature>
<comment type="subcellular location">
    <subcellularLocation>
        <location evidence="1">Membrane</location>
        <topology evidence="1">Multi-pass membrane protein</topology>
    </subcellularLocation>
</comment>
<keyword evidence="2" id="KW-0813">Transport</keyword>
<reference evidence="13" key="1">
    <citation type="submission" date="2021-02" db="EMBL/GenBank/DDBJ databases">
        <authorList>
            <person name="Nowell W R."/>
        </authorList>
    </citation>
    <scope>NUCLEOTIDE SEQUENCE</scope>
</reference>
<name>A0A816NAG9_9BILA</name>
<evidence type="ECO:0000256" key="3">
    <source>
        <dbReference type="ARBA" id="ARBA00022692"/>
    </source>
</evidence>
<evidence type="ECO:0000256" key="1">
    <source>
        <dbReference type="ARBA" id="ARBA00004141"/>
    </source>
</evidence>
<sequence>MQHILNPRKIYYSILIITILYNAINVQHYGTITFSDNKSNRAQFICIPPDASVTHVKKLMLRHWCQHKPSLVISITGGAKNYNMSGKLLRAFRRGAWIITGGMNTGIMKLVGETVRPNPSHSRPVHIIGIATWGCVSNFQQLHVRGSNVHYVKPRSEQKGQAPLEPNHTEFIFIDDGTQREYGGEIKFRADLVRAIAGTFFASYSTSKATNSLQPLSGTNSPRSESLGLVPVVLLVVEGGPNTVRTVHEAVVKNNIPAVFIQGTGRCCDLFAEALRVYDKYLAHAKSSATIANTQPTTVQENNDELRYKLQEALKDIMSEISGETAAKPGKKAQKPTVESKRPESETVDYFELVYECVVERRNFLSVVSLNPRDPVEPDIDVAILKALLNATSSSESIKTYNSRKYEQFRLALEWKRPDIVKKFIMTDDEDWKNPMLIGLFEKALNRKQTDFVKLFLDHDFPLTNLYRDQSKLLSLYKNSMENPCEIQGEKDYPLLAIYEHILQPSMGAFFDVDVALNTIKRPYHTHFSIQKMSARCPRCIPCGRSRQCQNEASSEAANTSPMEGYSEFHMDVDKELFLWSVITDRHELNLLFWARCKNKICAALVAALVYRKYAHENSDNGYRQKADDFEDLAVEILERFHQNDSDLCVKAIIRQIPAYGNATWLDLAITANAKTFIAHRAVQDVLDNIWFGYIDRKQSHLTIILSTLMPLYSGFLHYHDEIVKTIGKTTFLDKLLANSKFSQQNHSTKRRCSIEKESDDVDSVLITDFTIEESRFSGFKPVGCFEKTTNGIKIYFSNILKFLGAPCIKYLYSLYCHAAFLLLFSYLLLCDFFPLYDIGIDTCIPYNDDKDVENSTKTSSVYNNETEIKTEVPYGLRKHDQPAIEEYILFIWVSTLLCEELRQIFTQEVPSISKKISTYFSAFWNKLDILAIFLFYLGFALRFLPSAECFCVARIVFSVDLTLWFIRSLDIFAAIKRLGPKLVMIGKMVNDLKSFMLMLTIFILGFGVCFHSLIYGTKEFSWHLPRGIISLAYWQMFGDLKTFDLFDKNYQINGYALFILLVVYMAIVSVLLVNLLIAMLSNIFDRLHTNTDQIWKSQRYELICEYLSRPSLPPPLILLSHVWRLVLYTLLKCVSSQCMKEIYDQHITRTTYKIEHNEKLASAIEKAEDAYADDYFNYSKLKEQLSKQHEIDEEPIHSSQEVMLKKIQILDSQVQVIRDQVKATRDEQNQMLSYLDCIMEGIKNMGGADVRMPKRRHVEEDDPSDETLNSDYYSRPEVQRDSSFDEIPQPTVAPSHEPSSIARHCYVPLGT</sequence>
<dbReference type="PANTHER" id="PTHR13800:SF12">
    <property type="entry name" value="TRANSIENT RECEPTOR POTENTIAL CATION CHANNEL SUBFAMILY M MEMBER-LIKE 2"/>
    <property type="match status" value="1"/>
</dbReference>
<dbReference type="InterPro" id="IPR041491">
    <property type="entry name" value="TRPM_SLOG"/>
</dbReference>
<feature type="domain" description="TRPM SLOG" evidence="11">
    <location>
        <begin position="42"/>
        <end position="282"/>
    </location>
</feature>
<dbReference type="GO" id="GO:0099604">
    <property type="term" value="F:ligand-gated calcium channel activity"/>
    <property type="evidence" value="ECO:0007669"/>
    <property type="project" value="TreeGrafter"/>
</dbReference>
<feature type="domain" description="TRPM-like" evidence="12">
    <location>
        <begin position="425"/>
        <end position="680"/>
    </location>
</feature>
<accession>A0A816NAG9</accession>
<dbReference type="Proteomes" id="UP000663856">
    <property type="component" value="Unassembled WGS sequence"/>
</dbReference>
<keyword evidence="4 9" id="KW-1133">Transmembrane helix</keyword>
<dbReference type="EMBL" id="CAJNRF010002085">
    <property type="protein sequence ID" value="CAF2033238.1"/>
    <property type="molecule type" value="Genomic_DNA"/>
</dbReference>
<evidence type="ECO:0000256" key="6">
    <source>
        <dbReference type="ARBA" id="ARBA00023136"/>
    </source>
</evidence>
<dbReference type="PANTHER" id="PTHR13800">
    <property type="entry name" value="TRANSIENT RECEPTOR POTENTIAL CATION CHANNEL, SUBFAMILY M, MEMBER 6"/>
    <property type="match status" value="1"/>
</dbReference>
<feature type="transmembrane region" description="Helical" evidence="9">
    <location>
        <begin position="12"/>
        <end position="30"/>
    </location>
</feature>
<feature type="transmembrane region" description="Helical" evidence="9">
    <location>
        <begin position="924"/>
        <end position="944"/>
    </location>
</feature>
<protein>
    <recommendedName>
        <fullName evidence="15">Transient receptor potential cation channel subfamily M member 2</fullName>
    </recommendedName>
</protein>
<feature type="region of interest" description="Disordered" evidence="8">
    <location>
        <begin position="1257"/>
        <end position="1301"/>
    </location>
</feature>
<keyword evidence="5" id="KW-0406">Ion transport</keyword>
<evidence type="ECO:0000256" key="7">
    <source>
        <dbReference type="ARBA" id="ARBA00023303"/>
    </source>
</evidence>
<evidence type="ECO:0000256" key="8">
    <source>
        <dbReference type="SAM" id="MobiDB-lite"/>
    </source>
</evidence>
<dbReference type="InterPro" id="IPR057366">
    <property type="entry name" value="TRPM-like"/>
</dbReference>
<evidence type="ECO:0000259" key="12">
    <source>
        <dbReference type="Pfam" id="PF25508"/>
    </source>
</evidence>
<evidence type="ECO:0000256" key="4">
    <source>
        <dbReference type="ARBA" id="ARBA00022989"/>
    </source>
</evidence>
<dbReference type="Pfam" id="PF25508">
    <property type="entry name" value="TRPM2"/>
    <property type="match status" value="1"/>
</dbReference>
<gene>
    <name evidence="13" type="ORF">WKI299_LOCUS6969</name>
</gene>
<evidence type="ECO:0000259" key="10">
    <source>
        <dbReference type="Pfam" id="PF00520"/>
    </source>
</evidence>
<evidence type="ECO:0008006" key="15">
    <source>
        <dbReference type="Google" id="ProtNLM"/>
    </source>
</evidence>
<dbReference type="InterPro" id="IPR050927">
    <property type="entry name" value="TRPM"/>
</dbReference>
<dbReference type="Pfam" id="PF00520">
    <property type="entry name" value="Ion_trans"/>
    <property type="match status" value="1"/>
</dbReference>
<keyword evidence="3 9" id="KW-0812">Transmembrane</keyword>
<comment type="caution">
    <text evidence="13">The sequence shown here is derived from an EMBL/GenBank/DDBJ whole genome shotgun (WGS) entry which is preliminary data.</text>
</comment>
<feature type="transmembrane region" description="Helical" evidence="9">
    <location>
        <begin position="996"/>
        <end position="1016"/>
    </location>
</feature>
<dbReference type="Pfam" id="PF18139">
    <property type="entry name" value="LSDAT_euk"/>
    <property type="match status" value="1"/>
</dbReference>
<proteinExistence type="predicted"/>
<feature type="domain" description="Ion transport" evidence="10">
    <location>
        <begin position="880"/>
        <end position="1091"/>
    </location>
</feature>
<keyword evidence="7" id="KW-0407">Ion channel</keyword>
<evidence type="ECO:0000256" key="9">
    <source>
        <dbReference type="SAM" id="Phobius"/>
    </source>
</evidence>
<evidence type="ECO:0000313" key="13">
    <source>
        <dbReference type="EMBL" id="CAF2033238.1"/>
    </source>
</evidence>
<evidence type="ECO:0000256" key="2">
    <source>
        <dbReference type="ARBA" id="ARBA00022448"/>
    </source>
</evidence>
<evidence type="ECO:0000256" key="5">
    <source>
        <dbReference type="ARBA" id="ARBA00023065"/>
    </source>
</evidence>
<feature type="transmembrane region" description="Helical" evidence="9">
    <location>
        <begin position="1056"/>
        <end position="1078"/>
    </location>
</feature>
<dbReference type="GO" id="GO:0005886">
    <property type="term" value="C:plasma membrane"/>
    <property type="evidence" value="ECO:0007669"/>
    <property type="project" value="TreeGrafter"/>
</dbReference>
<dbReference type="InterPro" id="IPR005821">
    <property type="entry name" value="Ion_trans_dom"/>
</dbReference>
<evidence type="ECO:0000259" key="11">
    <source>
        <dbReference type="Pfam" id="PF18139"/>
    </source>
</evidence>
<organism evidence="13 14">
    <name type="scientific">Rotaria magnacalcarata</name>
    <dbReference type="NCBI Taxonomy" id="392030"/>
    <lineage>
        <taxon>Eukaryota</taxon>
        <taxon>Metazoa</taxon>
        <taxon>Spiralia</taxon>
        <taxon>Gnathifera</taxon>
        <taxon>Rotifera</taxon>
        <taxon>Eurotatoria</taxon>
        <taxon>Bdelloidea</taxon>
        <taxon>Philodinida</taxon>
        <taxon>Philodinidae</taxon>
        <taxon>Rotaria</taxon>
    </lineage>
</organism>